<keyword evidence="5" id="KW-0350">Heme biosynthesis</keyword>
<evidence type="ECO:0000256" key="7">
    <source>
        <dbReference type="ARBA" id="ARBA00030253"/>
    </source>
</evidence>
<dbReference type="GO" id="GO:0005739">
    <property type="term" value="C:mitochondrion"/>
    <property type="evidence" value="ECO:0007669"/>
    <property type="project" value="TreeGrafter"/>
</dbReference>
<dbReference type="NCBIfam" id="TIGR01473">
    <property type="entry name" value="cyoE_ctaB"/>
    <property type="match status" value="1"/>
</dbReference>
<dbReference type="Gene3D" id="1.10.357.140">
    <property type="entry name" value="UbiA prenyltransferase"/>
    <property type="match status" value="1"/>
</dbReference>
<feature type="transmembrane region" description="Helical" evidence="8">
    <location>
        <begin position="142"/>
        <end position="163"/>
    </location>
</feature>
<dbReference type="InterPro" id="IPR000537">
    <property type="entry name" value="UbiA_prenyltransferase"/>
</dbReference>
<dbReference type="CDD" id="cd13957">
    <property type="entry name" value="PT_UbiA_Cox10"/>
    <property type="match status" value="1"/>
</dbReference>
<dbReference type="Pfam" id="PF01040">
    <property type="entry name" value="UbiA"/>
    <property type="match status" value="1"/>
</dbReference>
<dbReference type="InterPro" id="IPR044878">
    <property type="entry name" value="UbiA_sf"/>
</dbReference>
<dbReference type="GO" id="GO:0008495">
    <property type="term" value="F:protoheme IX farnesyltransferase activity"/>
    <property type="evidence" value="ECO:0007669"/>
    <property type="project" value="InterPro"/>
</dbReference>
<feature type="transmembrane region" description="Helical" evidence="8">
    <location>
        <begin position="169"/>
        <end position="189"/>
    </location>
</feature>
<evidence type="ECO:0000256" key="2">
    <source>
        <dbReference type="ARBA" id="ARBA00022679"/>
    </source>
</evidence>
<evidence type="ECO:0000256" key="4">
    <source>
        <dbReference type="ARBA" id="ARBA00022989"/>
    </source>
</evidence>
<evidence type="ECO:0000256" key="6">
    <source>
        <dbReference type="ARBA" id="ARBA00023136"/>
    </source>
</evidence>
<name>A0A0H5R9X2_9EUKA</name>
<proteinExistence type="predicted"/>
<dbReference type="GO" id="GO:0006784">
    <property type="term" value="P:heme A biosynthetic process"/>
    <property type="evidence" value="ECO:0007669"/>
    <property type="project" value="TreeGrafter"/>
</dbReference>
<accession>A0A0H5R9X2</accession>
<evidence type="ECO:0000256" key="3">
    <source>
        <dbReference type="ARBA" id="ARBA00022692"/>
    </source>
</evidence>
<keyword evidence="4 8" id="KW-1133">Transmembrane helix</keyword>
<organism evidence="9">
    <name type="scientific">Spongospora subterranea</name>
    <dbReference type="NCBI Taxonomy" id="70186"/>
    <lineage>
        <taxon>Eukaryota</taxon>
        <taxon>Sar</taxon>
        <taxon>Rhizaria</taxon>
        <taxon>Endomyxa</taxon>
        <taxon>Phytomyxea</taxon>
        <taxon>Plasmodiophorida</taxon>
        <taxon>Plasmodiophoridae</taxon>
        <taxon>Spongospora</taxon>
    </lineage>
</organism>
<feature type="transmembrane region" description="Helical" evidence="8">
    <location>
        <begin position="20"/>
        <end position="39"/>
    </location>
</feature>
<dbReference type="PANTHER" id="PTHR43448">
    <property type="entry name" value="PROTOHEME IX FARNESYLTRANSFERASE, MITOCHONDRIAL"/>
    <property type="match status" value="1"/>
</dbReference>
<keyword evidence="2" id="KW-0808">Transferase</keyword>
<dbReference type="PANTHER" id="PTHR43448:SF2">
    <property type="entry name" value="PROTOHEME IX FARNESYLTRANSFERASE, MITOCHONDRIAL"/>
    <property type="match status" value="1"/>
</dbReference>
<comment type="subcellular location">
    <subcellularLocation>
        <location evidence="1">Membrane</location>
        <topology evidence="1">Multi-pass membrane protein</topology>
    </subcellularLocation>
</comment>
<evidence type="ECO:0000256" key="5">
    <source>
        <dbReference type="ARBA" id="ARBA00023133"/>
    </source>
</evidence>
<protein>
    <recommendedName>
        <fullName evidence="7">Heme O synthase</fullName>
    </recommendedName>
</protein>
<keyword evidence="3 8" id="KW-0812">Transmembrane</keyword>
<reference evidence="9" key="1">
    <citation type="submission" date="2015-04" db="EMBL/GenBank/DDBJ databases">
        <title>The genome sequence of the plant pathogenic Rhizarian Plasmodiophora brassicae reveals insights in its biotrophic life cycle and the origin of chitin synthesis.</title>
        <authorList>
            <person name="Schwelm A."/>
            <person name="Fogelqvist J."/>
            <person name="Knaust A."/>
            <person name="Julke S."/>
            <person name="Lilja T."/>
            <person name="Dhandapani V."/>
            <person name="Bonilla-Rosso G."/>
            <person name="Karlsson M."/>
            <person name="Shevchenko A."/>
            <person name="Choi S.R."/>
            <person name="Kim H.G."/>
            <person name="Park J.Y."/>
            <person name="Lim Y.P."/>
            <person name="Ludwig-Muller J."/>
            <person name="Dixelius C."/>
        </authorList>
    </citation>
    <scope>NUCLEOTIDE SEQUENCE</scope>
    <source>
        <tissue evidence="9">Potato root galls</tissue>
    </source>
</reference>
<evidence type="ECO:0000256" key="8">
    <source>
        <dbReference type="SAM" id="Phobius"/>
    </source>
</evidence>
<keyword evidence="6 8" id="KW-0472">Membrane</keyword>
<dbReference type="GO" id="GO:0016020">
    <property type="term" value="C:membrane"/>
    <property type="evidence" value="ECO:0007669"/>
    <property type="project" value="UniProtKB-SubCell"/>
</dbReference>
<sequence length="349" mass="37640">MKTKISSYARVISRLSKFQLSGLVTSTAGLGFLAGGSPIEAIPLASVMVGTFLTACSASTFNQIIEVKSDALMKRTRLRPLPTNTITSFQAKTFGAVSGSLGIGCLIIGNNPITGALGLANLLLYTQIYTPLKKKTIFNSEIGAIVGAIPPIMGWTAATGSFLAPETAVLGSILFLWQMPHFLSLAWLLRKDYAIGGYRMRSLNDVSGKSTSLTSLIYTACLFPLPIFTTYIGMTSAMFAIHGLLANGFIASKAWQFYSNTSDDTARSLFHTSLWQLPLLMSLFAYNKIDIDEKNAIAEFDGLHSFGRRLCLHESLIATTSGKDLCMNCLDTTGSPSTQYSIINTESNT</sequence>
<dbReference type="EMBL" id="HACM01010144">
    <property type="protein sequence ID" value="CRZ10586.1"/>
    <property type="molecule type" value="Transcribed_RNA"/>
</dbReference>
<dbReference type="AlphaFoldDB" id="A0A0H5R9X2"/>
<evidence type="ECO:0000313" key="9">
    <source>
        <dbReference type="EMBL" id="CRZ10586.1"/>
    </source>
</evidence>
<evidence type="ECO:0000256" key="1">
    <source>
        <dbReference type="ARBA" id="ARBA00004141"/>
    </source>
</evidence>
<feature type="transmembrane region" description="Helical" evidence="8">
    <location>
        <begin position="210"/>
        <end position="233"/>
    </location>
</feature>
<dbReference type="InterPro" id="IPR006369">
    <property type="entry name" value="Protohaem_IX_farnesylTrfase"/>
</dbReference>